<sequence length="663" mass="75255">MEVVELPSIWKKEQEENIHNFNHGHCRCQTEEGEGGGGEGGAPHQDKRPPPPLIDNVETVTLQKSTYYSRVSNEYNREKRVVGGGGRVVKKGFTTLRQECLATNTLYQDPEFPPNDYSINFKGVTRRTYEWKRPHELVKDPGFFIDGATRFDIQQGELGDCWLLAAVANLTQHPKLFHVVVPRDQGFKQLYAGIFHFRFWQYGRWQEVVVDDMLPTYHGQLVFMHSKTRNEFWCALLEKAYAKMYGGYEALKGGNINESMVDMTGGVVEMIDLRSPPPNLFNILLKANLRGALIGCAIEPERVGLRAQTVLSNGLIERHAYSMTRVTSVDMGSAIPKLQEQKDITPFTTKPHHLHHAIEDIVKSMGSVMSSLGLTSRGHHGSRSNSSSSNNNNKSPTTMTNIPRTLAPLTNWNLGMAFPEGKADLIRLHNPWGNETEWLGSWSDKSPEWNTITPDDRQRLRLTFDDDGEFWMSYQDFIKNFTTVEICDVTPEVYSSEEDDGNGNGDGNAAQQSLSHNWKIVMYEGAWVSRHSAGGCRNFIDTFASNPQYILNLVEADRDGSGECTVVISLMQKNVRQLKRYGADYVPIGFTLYKYPKDRQLGQKLDTEFFRYNASFAKVPFFLNTREVTTRFQFPPGVYVVIPSTFESEMTGEYLLRIFTEAK</sequence>
<keyword evidence="10" id="KW-1185">Reference proteome</keyword>
<evidence type="ECO:0000256" key="5">
    <source>
        <dbReference type="PIRSR" id="PIRSR622684-1"/>
    </source>
</evidence>
<dbReference type="InterPro" id="IPR036213">
    <property type="entry name" value="Calpain_III_sf"/>
</dbReference>
<keyword evidence="2 6" id="KW-0645">Protease</keyword>
<feature type="region of interest" description="Disordered" evidence="7">
    <location>
        <begin position="28"/>
        <end position="52"/>
    </location>
</feature>
<reference evidence="9" key="1">
    <citation type="submission" date="2023-11" db="EMBL/GenBank/DDBJ databases">
        <title>Genome assemblies of two species of porcelain crab, Petrolisthes cinctipes and Petrolisthes manimaculis (Anomura: Porcellanidae).</title>
        <authorList>
            <person name="Angst P."/>
        </authorList>
    </citation>
    <scope>NUCLEOTIDE SEQUENCE</scope>
    <source>
        <strain evidence="9">PB745_02</strain>
        <tissue evidence="9">Gill</tissue>
    </source>
</reference>
<dbReference type="EMBL" id="JAWZYT010001380">
    <property type="protein sequence ID" value="KAK4312735.1"/>
    <property type="molecule type" value="Genomic_DNA"/>
</dbReference>
<protein>
    <recommendedName>
        <fullName evidence="8">Calpain catalytic domain-containing protein</fullName>
    </recommendedName>
</protein>
<dbReference type="InterPro" id="IPR022683">
    <property type="entry name" value="Calpain_III"/>
</dbReference>
<dbReference type="InterPro" id="IPR033883">
    <property type="entry name" value="C2_III"/>
</dbReference>
<accession>A0AAE1PQ77</accession>
<evidence type="ECO:0000313" key="9">
    <source>
        <dbReference type="EMBL" id="KAK4312735.1"/>
    </source>
</evidence>
<feature type="active site" evidence="5 6">
    <location>
        <position position="319"/>
    </location>
</feature>
<dbReference type="FunFam" id="2.60.120.380:FF:000002">
    <property type="entry name" value="calpain-3 isoform X1"/>
    <property type="match status" value="1"/>
</dbReference>
<dbReference type="PANTHER" id="PTHR10183:SF433">
    <property type="entry name" value="CALPAIN-A-RELATED"/>
    <property type="match status" value="1"/>
</dbReference>
<feature type="region of interest" description="Disordered" evidence="7">
    <location>
        <begin position="372"/>
        <end position="401"/>
    </location>
</feature>
<dbReference type="InterPro" id="IPR038765">
    <property type="entry name" value="Papain-like_cys_pep_sf"/>
</dbReference>
<organism evidence="9 10">
    <name type="scientific">Petrolisthes manimaculis</name>
    <dbReference type="NCBI Taxonomy" id="1843537"/>
    <lineage>
        <taxon>Eukaryota</taxon>
        <taxon>Metazoa</taxon>
        <taxon>Ecdysozoa</taxon>
        <taxon>Arthropoda</taxon>
        <taxon>Crustacea</taxon>
        <taxon>Multicrustacea</taxon>
        <taxon>Malacostraca</taxon>
        <taxon>Eumalacostraca</taxon>
        <taxon>Eucarida</taxon>
        <taxon>Decapoda</taxon>
        <taxon>Pleocyemata</taxon>
        <taxon>Anomura</taxon>
        <taxon>Galatheoidea</taxon>
        <taxon>Porcellanidae</taxon>
        <taxon>Petrolisthes</taxon>
    </lineage>
</organism>
<name>A0AAE1PQ77_9EUCA</name>
<evidence type="ECO:0000256" key="4">
    <source>
        <dbReference type="ARBA" id="ARBA00022807"/>
    </source>
</evidence>
<dbReference type="GO" id="GO:0004198">
    <property type="term" value="F:calcium-dependent cysteine-type endopeptidase activity"/>
    <property type="evidence" value="ECO:0007669"/>
    <property type="project" value="InterPro"/>
</dbReference>
<feature type="active site" evidence="5 6">
    <location>
        <position position="430"/>
    </location>
</feature>
<dbReference type="GO" id="GO:0006508">
    <property type="term" value="P:proteolysis"/>
    <property type="evidence" value="ECO:0007669"/>
    <property type="project" value="UniProtKB-KW"/>
</dbReference>
<dbReference type="PRINTS" id="PR00704">
    <property type="entry name" value="CALPAIN"/>
</dbReference>
<dbReference type="CDD" id="cd00214">
    <property type="entry name" value="Calpain_III"/>
    <property type="match status" value="1"/>
</dbReference>
<gene>
    <name evidence="9" type="ORF">Pmani_015855</name>
</gene>
<dbReference type="SMART" id="SM00720">
    <property type="entry name" value="calpain_III"/>
    <property type="match status" value="1"/>
</dbReference>
<dbReference type="PROSITE" id="PS00139">
    <property type="entry name" value="THIOL_PROTEASE_CYS"/>
    <property type="match status" value="1"/>
</dbReference>
<dbReference type="Proteomes" id="UP001292094">
    <property type="component" value="Unassembled WGS sequence"/>
</dbReference>
<dbReference type="AlphaFoldDB" id="A0AAE1PQ77"/>
<evidence type="ECO:0000256" key="1">
    <source>
        <dbReference type="ARBA" id="ARBA00007623"/>
    </source>
</evidence>
<dbReference type="SUPFAM" id="SSF49758">
    <property type="entry name" value="Calpain large subunit, middle domain (domain III)"/>
    <property type="match status" value="1"/>
</dbReference>
<evidence type="ECO:0000256" key="3">
    <source>
        <dbReference type="ARBA" id="ARBA00022801"/>
    </source>
</evidence>
<dbReference type="Pfam" id="PF01067">
    <property type="entry name" value="Calpain_III"/>
    <property type="match status" value="1"/>
</dbReference>
<dbReference type="InterPro" id="IPR000169">
    <property type="entry name" value="Pept_cys_AS"/>
</dbReference>
<dbReference type="InterPro" id="IPR022682">
    <property type="entry name" value="Calpain_domain_III"/>
</dbReference>
<dbReference type="Gene3D" id="3.90.70.10">
    <property type="entry name" value="Cysteine proteinases"/>
    <property type="match status" value="1"/>
</dbReference>
<comment type="caution">
    <text evidence="9">The sequence shown here is derived from an EMBL/GenBank/DDBJ whole genome shotgun (WGS) entry which is preliminary data.</text>
</comment>
<feature type="compositionally biased region" description="Low complexity" evidence="7">
    <location>
        <begin position="383"/>
        <end position="393"/>
    </location>
</feature>
<dbReference type="InterPro" id="IPR022684">
    <property type="entry name" value="Calpain_cysteine_protease"/>
</dbReference>
<dbReference type="InterPro" id="IPR001300">
    <property type="entry name" value="Peptidase_C2_calpain_cat"/>
</dbReference>
<dbReference type="Gene3D" id="2.60.120.380">
    <property type="match status" value="1"/>
</dbReference>
<comment type="similarity">
    <text evidence="1">Belongs to the peptidase C2 family.</text>
</comment>
<evidence type="ECO:0000256" key="2">
    <source>
        <dbReference type="ARBA" id="ARBA00022670"/>
    </source>
</evidence>
<evidence type="ECO:0000256" key="7">
    <source>
        <dbReference type="SAM" id="MobiDB-lite"/>
    </source>
</evidence>
<dbReference type="SUPFAM" id="SSF54001">
    <property type="entry name" value="Cysteine proteinases"/>
    <property type="match status" value="2"/>
</dbReference>
<dbReference type="CDD" id="cd00044">
    <property type="entry name" value="CysPc"/>
    <property type="match status" value="1"/>
</dbReference>
<dbReference type="PANTHER" id="PTHR10183">
    <property type="entry name" value="CALPAIN"/>
    <property type="match status" value="1"/>
</dbReference>
<dbReference type="SMART" id="SM00230">
    <property type="entry name" value="CysPc"/>
    <property type="match status" value="1"/>
</dbReference>
<evidence type="ECO:0000256" key="6">
    <source>
        <dbReference type="PROSITE-ProRule" id="PRU00239"/>
    </source>
</evidence>
<keyword evidence="3 6" id="KW-0378">Hydrolase</keyword>
<feature type="domain" description="Calpain catalytic" evidence="8">
    <location>
        <begin position="106"/>
        <end position="490"/>
    </location>
</feature>
<feature type="active site" evidence="5 6">
    <location>
        <position position="161"/>
    </location>
</feature>
<evidence type="ECO:0000313" key="10">
    <source>
        <dbReference type="Proteomes" id="UP001292094"/>
    </source>
</evidence>
<evidence type="ECO:0000259" key="8">
    <source>
        <dbReference type="PROSITE" id="PS50203"/>
    </source>
</evidence>
<dbReference type="Pfam" id="PF00648">
    <property type="entry name" value="Peptidase_C2"/>
    <property type="match status" value="2"/>
</dbReference>
<proteinExistence type="inferred from homology"/>
<dbReference type="PROSITE" id="PS50203">
    <property type="entry name" value="CALPAIN_CAT"/>
    <property type="match status" value="1"/>
</dbReference>
<dbReference type="GO" id="GO:0005737">
    <property type="term" value="C:cytoplasm"/>
    <property type="evidence" value="ECO:0007669"/>
    <property type="project" value="TreeGrafter"/>
</dbReference>
<keyword evidence="4 6" id="KW-0788">Thiol protease</keyword>